<evidence type="ECO:0000313" key="3">
    <source>
        <dbReference type="Proteomes" id="UP001232245"/>
    </source>
</evidence>
<accession>A0ABT9Z1P2</accession>
<feature type="transmembrane region" description="Helical" evidence="1">
    <location>
        <begin position="232"/>
        <end position="252"/>
    </location>
</feature>
<dbReference type="Proteomes" id="UP001232245">
    <property type="component" value="Unassembled WGS sequence"/>
</dbReference>
<reference evidence="2 3" key="1">
    <citation type="submission" date="2023-07" db="EMBL/GenBank/DDBJ databases">
        <title>Genomic Encyclopedia of Type Strains, Phase IV (KMG-IV): sequencing the most valuable type-strain genomes for metagenomic binning, comparative biology and taxonomic classification.</title>
        <authorList>
            <person name="Goeker M."/>
        </authorList>
    </citation>
    <scope>NUCLEOTIDE SEQUENCE [LARGE SCALE GENOMIC DNA]</scope>
    <source>
        <strain evidence="2 3">DSM 17723</strain>
    </source>
</reference>
<feature type="transmembrane region" description="Helical" evidence="1">
    <location>
        <begin position="258"/>
        <end position="288"/>
    </location>
</feature>
<keyword evidence="1" id="KW-1133">Transmembrane helix</keyword>
<sequence>MKGFLSPNIYSSITLGGMGLFVTCSFLTDEPYLLMLTFAQLVFIPVMLQMILDIKKLHVFFIWLGMLSIVLLHVFTSDIEQLVSSSLYFIFTVFVALCGLYRFLNRGFVNWAEISIDIGMMYLFIGGGWLFIYQNGIDMGFSPLINWLTAIHFHYSAFLLPISIGLLGRMQMSRLYRWIVSFVIAGPLLVAIGIAFWPFLEFFSVLLYIFAIYSLVYLAFKTRFPSLLQALFVRLSYSALSITILFSFLYAAGRAFGIWYVGIDFMLTFHGIFNCLLFGLLGLIGWAIKVPKSKQHGWNFPVSQIRGKLKVDDTYEQGLVEHLNVFVDTKVLPSTIIDFYEHTERYRLFSSVKWAAWFKPFLLIYKLFSVQMQQLNLPISNKMTEMKGEIFAVDPLMDGRKNPRAWVRKVRQNTVFTAIYSYHENMGRTYMNIALPLPFSTMIGILQLNEINGSLVLSSEGEGDPGIYLAIGKMLFKLPLSEYFLIEEIREGELTATHKMRLFGIPFLLIHYSIIQSEVAS</sequence>
<feature type="transmembrane region" description="Helical" evidence="1">
    <location>
        <begin position="111"/>
        <end position="132"/>
    </location>
</feature>
<evidence type="ECO:0000256" key="1">
    <source>
        <dbReference type="SAM" id="Phobius"/>
    </source>
</evidence>
<dbReference type="InterPro" id="IPR025450">
    <property type="entry name" value="YndJ-like"/>
</dbReference>
<keyword evidence="3" id="KW-1185">Reference proteome</keyword>
<feature type="transmembrane region" description="Helical" evidence="1">
    <location>
        <begin position="59"/>
        <end position="76"/>
    </location>
</feature>
<name>A0ABT9Z1P2_9BACI</name>
<feature type="transmembrane region" description="Helical" evidence="1">
    <location>
        <begin position="34"/>
        <end position="52"/>
    </location>
</feature>
<gene>
    <name evidence="2" type="ORF">J2S02_002101</name>
</gene>
<feature type="transmembrane region" description="Helical" evidence="1">
    <location>
        <begin position="82"/>
        <end position="104"/>
    </location>
</feature>
<dbReference type="Pfam" id="PF14158">
    <property type="entry name" value="YndJ"/>
    <property type="match status" value="1"/>
</dbReference>
<feature type="transmembrane region" description="Helical" evidence="1">
    <location>
        <begin position="175"/>
        <end position="196"/>
    </location>
</feature>
<evidence type="ECO:0008006" key="4">
    <source>
        <dbReference type="Google" id="ProtNLM"/>
    </source>
</evidence>
<comment type="caution">
    <text evidence="2">The sequence shown here is derived from an EMBL/GenBank/DDBJ whole genome shotgun (WGS) entry which is preliminary data.</text>
</comment>
<feature type="transmembrane region" description="Helical" evidence="1">
    <location>
        <begin position="202"/>
        <end position="220"/>
    </location>
</feature>
<feature type="transmembrane region" description="Helical" evidence="1">
    <location>
        <begin position="144"/>
        <end position="168"/>
    </location>
</feature>
<dbReference type="RefSeq" id="WP_307190651.1">
    <property type="nucleotide sequence ID" value="NZ_JAUSTZ010000003.1"/>
</dbReference>
<feature type="transmembrane region" description="Helical" evidence="1">
    <location>
        <begin position="9"/>
        <end position="28"/>
    </location>
</feature>
<keyword evidence="1" id="KW-0472">Membrane</keyword>
<evidence type="ECO:0000313" key="2">
    <source>
        <dbReference type="EMBL" id="MDQ0225757.1"/>
    </source>
</evidence>
<keyword evidence="1" id="KW-0812">Transmembrane</keyword>
<dbReference type="EMBL" id="JAUSTZ010000003">
    <property type="protein sequence ID" value="MDQ0225757.1"/>
    <property type="molecule type" value="Genomic_DNA"/>
</dbReference>
<protein>
    <recommendedName>
        <fullName evidence="4">YndJ-like protein</fullName>
    </recommendedName>
</protein>
<proteinExistence type="predicted"/>
<organism evidence="2 3">
    <name type="scientific">Metabacillus niabensis</name>
    <dbReference type="NCBI Taxonomy" id="324854"/>
    <lineage>
        <taxon>Bacteria</taxon>
        <taxon>Bacillati</taxon>
        <taxon>Bacillota</taxon>
        <taxon>Bacilli</taxon>
        <taxon>Bacillales</taxon>
        <taxon>Bacillaceae</taxon>
        <taxon>Metabacillus</taxon>
    </lineage>
</organism>